<dbReference type="Proteomes" id="UP001054857">
    <property type="component" value="Unassembled WGS sequence"/>
</dbReference>
<evidence type="ECO:0000313" key="2">
    <source>
        <dbReference type="EMBL" id="GFR41953.1"/>
    </source>
</evidence>
<feature type="non-terminal residue" evidence="2">
    <location>
        <position position="1"/>
    </location>
</feature>
<evidence type="ECO:0000313" key="3">
    <source>
        <dbReference type="Proteomes" id="UP001054857"/>
    </source>
</evidence>
<feature type="region of interest" description="Disordered" evidence="1">
    <location>
        <begin position="60"/>
        <end position="84"/>
    </location>
</feature>
<feature type="region of interest" description="Disordered" evidence="1">
    <location>
        <begin position="213"/>
        <end position="249"/>
    </location>
</feature>
<reference evidence="2 3" key="1">
    <citation type="journal article" date="2021" name="Sci. Rep.">
        <title>Genome sequencing of the multicellular alga Astrephomene provides insights into convergent evolution of germ-soma differentiation.</title>
        <authorList>
            <person name="Yamashita S."/>
            <person name="Yamamoto K."/>
            <person name="Matsuzaki R."/>
            <person name="Suzuki S."/>
            <person name="Yamaguchi H."/>
            <person name="Hirooka S."/>
            <person name="Minakuchi Y."/>
            <person name="Miyagishima S."/>
            <person name="Kawachi M."/>
            <person name="Toyoda A."/>
            <person name="Nozaki H."/>
        </authorList>
    </citation>
    <scope>NUCLEOTIDE SEQUENCE [LARGE SCALE GENOMIC DNA]</scope>
    <source>
        <strain evidence="2 3">NIES-4017</strain>
    </source>
</reference>
<feature type="compositionally biased region" description="Low complexity" evidence="1">
    <location>
        <begin position="219"/>
        <end position="230"/>
    </location>
</feature>
<name>A0AAD3DI31_9CHLO</name>
<protein>
    <submittedName>
        <fullName evidence="2">Uncharacterized protein</fullName>
    </submittedName>
</protein>
<evidence type="ECO:0000256" key="1">
    <source>
        <dbReference type="SAM" id="MobiDB-lite"/>
    </source>
</evidence>
<sequence>MQVEINAFEEVTRAKMDGLQPNGIGDELPPSKRYKPGSTAPYISSNLTHLPARAAATQAAARIREAARRAQRQHHQSTPTGSARLVAMNQQETGGIEPWQDADGTARTNQAAPTAALLAVNPEVLSRLSCSWSPQQAAQLLRLAAEKVDPLHPHIAYGQVNQHFLSGARLLALLTSTSASPAPLPAHLDLPRLLCPAPAELLLLRGRSHCRQQQHQPLAAGEVETAAAGTGSAGPGGGETQGQPGQGPWLVVHVRAAGGGGGG</sequence>
<keyword evidence="3" id="KW-1185">Reference proteome</keyword>
<gene>
    <name evidence="2" type="ORF">Agub_g2749</name>
</gene>
<organism evidence="2 3">
    <name type="scientific">Astrephomene gubernaculifera</name>
    <dbReference type="NCBI Taxonomy" id="47775"/>
    <lineage>
        <taxon>Eukaryota</taxon>
        <taxon>Viridiplantae</taxon>
        <taxon>Chlorophyta</taxon>
        <taxon>core chlorophytes</taxon>
        <taxon>Chlorophyceae</taxon>
        <taxon>CS clade</taxon>
        <taxon>Chlamydomonadales</taxon>
        <taxon>Astrephomenaceae</taxon>
        <taxon>Astrephomene</taxon>
    </lineage>
</organism>
<feature type="compositionally biased region" description="Gly residues" evidence="1">
    <location>
        <begin position="231"/>
        <end position="240"/>
    </location>
</feature>
<dbReference type="AlphaFoldDB" id="A0AAD3DI31"/>
<dbReference type="EMBL" id="BMAR01000002">
    <property type="protein sequence ID" value="GFR41953.1"/>
    <property type="molecule type" value="Genomic_DNA"/>
</dbReference>
<proteinExistence type="predicted"/>
<accession>A0AAD3DI31</accession>
<comment type="caution">
    <text evidence="2">The sequence shown here is derived from an EMBL/GenBank/DDBJ whole genome shotgun (WGS) entry which is preliminary data.</text>
</comment>